<keyword evidence="7" id="KW-0460">Magnesium</keyword>
<dbReference type="GO" id="GO:0046872">
    <property type="term" value="F:metal ion binding"/>
    <property type="evidence" value="ECO:0007669"/>
    <property type="project" value="UniProtKB-KW"/>
</dbReference>
<keyword evidence="12" id="KW-1185">Reference proteome</keyword>
<keyword evidence="8" id="KW-0694">RNA-binding</keyword>
<dbReference type="SUPFAM" id="SSF81301">
    <property type="entry name" value="Nucleotidyltransferase"/>
    <property type="match status" value="1"/>
</dbReference>
<dbReference type="Proteomes" id="UP000186308">
    <property type="component" value="Unassembled WGS sequence"/>
</dbReference>
<dbReference type="OrthoDB" id="9805698at2"/>
<proteinExistence type="inferred from homology"/>
<comment type="cofactor">
    <cofactor evidence="1">
        <name>Mg(2+)</name>
        <dbReference type="ChEBI" id="CHEBI:18420"/>
    </cofactor>
</comment>
<dbReference type="Pfam" id="PF12627">
    <property type="entry name" value="PolyA_pol_RNAbd"/>
    <property type="match status" value="1"/>
</dbReference>
<dbReference type="InterPro" id="IPR032828">
    <property type="entry name" value="PolyA_RNA-bd"/>
</dbReference>
<dbReference type="RefSeq" id="WP_029312602.1">
    <property type="nucleotide sequence ID" value="NZ_FTNE01000024.1"/>
</dbReference>
<dbReference type="Pfam" id="PF01743">
    <property type="entry name" value="PolyA_pol"/>
    <property type="match status" value="1"/>
</dbReference>
<protein>
    <submittedName>
        <fullName evidence="11">Poly(A) polymerase/tRNA nucleotidyltransferase (CCA-adding enzyme)</fullName>
    </submittedName>
</protein>
<dbReference type="InterPro" id="IPR002646">
    <property type="entry name" value="PolA_pol_head_dom"/>
</dbReference>
<gene>
    <name evidence="11" type="ORF">SAMN05421828_1242</name>
</gene>
<accession>A0A8G2FEI8</accession>
<evidence type="ECO:0000313" key="12">
    <source>
        <dbReference type="Proteomes" id="UP000186308"/>
    </source>
</evidence>
<keyword evidence="2 8" id="KW-0808">Transferase</keyword>
<evidence type="ECO:0000256" key="6">
    <source>
        <dbReference type="ARBA" id="ARBA00022741"/>
    </source>
</evidence>
<dbReference type="CDD" id="cd05398">
    <property type="entry name" value="NT_ClassII-CCAase"/>
    <property type="match status" value="1"/>
</dbReference>
<evidence type="ECO:0000256" key="1">
    <source>
        <dbReference type="ARBA" id="ARBA00001946"/>
    </source>
</evidence>
<dbReference type="GO" id="GO:0016779">
    <property type="term" value="F:nucleotidyltransferase activity"/>
    <property type="evidence" value="ECO:0007669"/>
    <property type="project" value="UniProtKB-KW"/>
</dbReference>
<dbReference type="InterPro" id="IPR050264">
    <property type="entry name" value="Bact_CCA-adding_enz_type3_sf"/>
</dbReference>
<sequence>MGPSGLIDYPGLATLWRAIPEARIVGGAVRDQLAGRGIADIDLASPLPPDAVVARLEAAGLRAIPTGLAHGTITALVGAQSFEITTLRRDVETDGRHAVIAFIDDWREDAARRDFTINAMSIDRAGTLHDYFGGAADLAAGIVRFVGDPALRITEDYLRILRFFRFFARYASAAPDPAALAAIRALHPGLVQLSAERVWQEIKKILAAPDPCGALHLMRDTGVLAAILPEAGLLGGLEDMIAAGAPADPLLRFAGLVMVDPALAARLKLSEAERSRLALIQAAPLLGADADDAVLRRALADWTAESLIDRIWLAGGVEYAALRARLAAMARPVFPLKGRDVLALGVAPGPAVGELLAALRAWWLEHGCVAGREEMRRRLDMLVRSHRG</sequence>
<dbReference type="GO" id="GO:0000049">
    <property type="term" value="F:tRNA binding"/>
    <property type="evidence" value="ECO:0007669"/>
    <property type="project" value="TreeGrafter"/>
</dbReference>
<feature type="domain" description="tRNA nucleotidyltransferase/poly(A) polymerase RNA and SrmB- binding" evidence="10">
    <location>
        <begin position="176"/>
        <end position="231"/>
    </location>
</feature>
<dbReference type="GO" id="GO:0008033">
    <property type="term" value="P:tRNA processing"/>
    <property type="evidence" value="ECO:0007669"/>
    <property type="project" value="UniProtKB-KW"/>
</dbReference>
<comment type="caution">
    <text evidence="11">The sequence shown here is derived from an EMBL/GenBank/DDBJ whole genome shotgun (WGS) entry which is preliminary data.</text>
</comment>
<evidence type="ECO:0000259" key="9">
    <source>
        <dbReference type="Pfam" id="PF01743"/>
    </source>
</evidence>
<dbReference type="SUPFAM" id="SSF81891">
    <property type="entry name" value="Poly A polymerase C-terminal region-like"/>
    <property type="match status" value="1"/>
</dbReference>
<keyword evidence="4" id="KW-0548">Nucleotidyltransferase</keyword>
<comment type="similarity">
    <text evidence="8">Belongs to the tRNA nucleotidyltransferase/poly(A) polymerase family.</text>
</comment>
<dbReference type="PANTHER" id="PTHR46173:SF1">
    <property type="entry name" value="CCA TRNA NUCLEOTIDYLTRANSFERASE 1, MITOCHONDRIAL"/>
    <property type="match status" value="1"/>
</dbReference>
<dbReference type="Gene3D" id="1.10.3090.10">
    <property type="entry name" value="cca-adding enzyme, domain 2"/>
    <property type="match status" value="1"/>
</dbReference>
<evidence type="ECO:0000256" key="2">
    <source>
        <dbReference type="ARBA" id="ARBA00022679"/>
    </source>
</evidence>
<evidence type="ECO:0000256" key="3">
    <source>
        <dbReference type="ARBA" id="ARBA00022694"/>
    </source>
</evidence>
<evidence type="ECO:0000256" key="8">
    <source>
        <dbReference type="RuleBase" id="RU003953"/>
    </source>
</evidence>
<evidence type="ECO:0000256" key="4">
    <source>
        <dbReference type="ARBA" id="ARBA00022695"/>
    </source>
</evidence>
<reference evidence="11 12" key="1">
    <citation type="submission" date="2017-01" db="EMBL/GenBank/DDBJ databases">
        <authorList>
            <person name="Varghese N."/>
            <person name="Submissions S."/>
        </authorList>
    </citation>
    <scope>NUCLEOTIDE SEQUENCE [LARGE SCALE GENOMIC DNA]</scope>
    <source>
        <strain evidence="11 12">ATCC 35905</strain>
    </source>
</reference>
<dbReference type="Gene3D" id="3.30.460.10">
    <property type="entry name" value="Beta Polymerase, domain 2"/>
    <property type="match status" value="1"/>
</dbReference>
<evidence type="ECO:0000256" key="7">
    <source>
        <dbReference type="ARBA" id="ARBA00022842"/>
    </source>
</evidence>
<evidence type="ECO:0000256" key="5">
    <source>
        <dbReference type="ARBA" id="ARBA00022723"/>
    </source>
</evidence>
<dbReference type="EMBL" id="FTNE01000024">
    <property type="protein sequence ID" value="SIR31014.1"/>
    <property type="molecule type" value="Genomic_DNA"/>
</dbReference>
<evidence type="ECO:0000259" key="10">
    <source>
        <dbReference type="Pfam" id="PF12627"/>
    </source>
</evidence>
<evidence type="ECO:0000313" key="11">
    <source>
        <dbReference type="EMBL" id="SIR31014.1"/>
    </source>
</evidence>
<keyword evidence="3" id="KW-0819">tRNA processing</keyword>
<feature type="domain" description="Poly A polymerase head" evidence="9">
    <location>
        <begin position="22"/>
        <end position="144"/>
    </location>
</feature>
<name>A0A8G2FEI8_ACIRU</name>
<dbReference type="GO" id="GO:0000166">
    <property type="term" value="F:nucleotide binding"/>
    <property type="evidence" value="ECO:0007669"/>
    <property type="project" value="UniProtKB-KW"/>
</dbReference>
<keyword evidence="6" id="KW-0547">Nucleotide-binding</keyword>
<dbReference type="PANTHER" id="PTHR46173">
    <property type="entry name" value="CCA TRNA NUCLEOTIDYLTRANSFERASE 1, MITOCHONDRIAL"/>
    <property type="match status" value="1"/>
</dbReference>
<organism evidence="11 12">
    <name type="scientific">Acidiphilium rubrum</name>
    <dbReference type="NCBI Taxonomy" id="526"/>
    <lineage>
        <taxon>Bacteria</taxon>
        <taxon>Pseudomonadati</taxon>
        <taxon>Pseudomonadota</taxon>
        <taxon>Alphaproteobacteria</taxon>
        <taxon>Acetobacterales</taxon>
        <taxon>Acidocellaceae</taxon>
        <taxon>Acidiphilium</taxon>
    </lineage>
</organism>
<keyword evidence="5" id="KW-0479">Metal-binding</keyword>
<dbReference type="InterPro" id="IPR043519">
    <property type="entry name" value="NT_sf"/>
</dbReference>
<dbReference type="AlphaFoldDB" id="A0A8G2FEI8"/>